<dbReference type="PANTHER" id="PTHR33734">
    <property type="entry name" value="LYSM DOMAIN-CONTAINING GPI-ANCHORED PROTEIN 2"/>
    <property type="match status" value="1"/>
</dbReference>
<dbReference type="STRING" id="598659.NAMH_1200"/>
<reference evidence="2 3" key="1">
    <citation type="journal article" date="2009" name="PLoS Genet.">
        <title>Adaptations to submarine hydrothermal environments exemplified by the genome of Nautilia profundicola.</title>
        <authorList>
            <person name="Campbell B.J."/>
            <person name="Smith J.L."/>
            <person name="Hanson T.E."/>
            <person name="Klotz M.G."/>
            <person name="Stein L.Y."/>
            <person name="Lee C.K."/>
            <person name="Wu D."/>
            <person name="Robinson J.M."/>
            <person name="Khouri H.M."/>
            <person name="Eisen J.A."/>
            <person name="Cary S.C."/>
        </authorList>
    </citation>
    <scope>NUCLEOTIDE SEQUENCE [LARGE SCALE GENOMIC DNA]</scope>
    <source>
        <strain evidence="3">ATCC BAA-1463 / DSM 18972 / AmH</strain>
    </source>
</reference>
<protein>
    <submittedName>
        <fullName evidence="2">Regulatory protein dnir</fullName>
    </submittedName>
</protein>
<dbReference type="Pfam" id="PF01464">
    <property type="entry name" value="SLT"/>
    <property type="match status" value="1"/>
</dbReference>
<dbReference type="CDD" id="cd00118">
    <property type="entry name" value="LysM"/>
    <property type="match status" value="2"/>
</dbReference>
<dbReference type="InterPro" id="IPR018392">
    <property type="entry name" value="LysM"/>
</dbReference>
<dbReference type="InterPro" id="IPR023346">
    <property type="entry name" value="Lysozyme-like_dom_sf"/>
</dbReference>
<name>B9LAD6_NAUPA</name>
<dbReference type="RefSeq" id="WP_015901827.1">
    <property type="nucleotide sequence ID" value="NC_012115.1"/>
</dbReference>
<feature type="domain" description="LysM" evidence="1">
    <location>
        <begin position="349"/>
        <end position="393"/>
    </location>
</feature>
<dbReference type="CDD" id="cd16894">
    <property type="entry name" value="MltD-like"/>
    <property type="match status" value="1"/>
</dbReference>
<evidence type="ECO:0000313" key="2">
    <source>
        <dbReference type="EMBL" id="ACM92775.1"/>
    </source>
</evidence>
<dbReference type="SUPFAM" id="SSF54106">
    <property type="entry name" value="LysM domain"/>
    <property type="match status" value="2"/>
</dbReference>
<dbReference type="GO" id="GO:0008932">
    <property type="term" value="F:lytic endotransglycosylase activity"/>
    <property type="evidence" value="ECO:0007669"/>
    <property type="project" value="TreeGrafter"/>
</dbReference>
<sequence>MKKILLLFLSIMFLFADILNNKNLEVLNALNINEGFIENRGLQKLYKIYSKKKKEYFLNVLENGYDYLPLIKQSILKSDVPKELISVAMAESYLTTSAKSHKKAIGLWQFMPRTAKRYGLKIDEYVDERKDPIKSTEAAVEYLSYLHKFFGKWYLAIMAYNAGEARIVEAVVRAKIDKLCSSMGKRKCKKDKTIEQYRQIVRDYQRRGRYAFGKLYKLYKKLNNIPINLSELMKFQKGLSRQYLPKETRRYILKILAMSFLFNSDDFIQYTNAYLLNSGVISDLKPVEVPPGTSLYYVSKILNVPYREIRKYNLHLNYSFSPPYKYYIYIPYKKLAEFKLKFHPKRFFMVYKVKKGDTLSKIASKYDTKVRIIKDFNKIGRFLRIGQKLVIPLNSIYVKYKVKKGDSLRKIAREFGIDYKKLIKVNELKNTTIRVGQILKVPQGLK</sequence>
<dbReference type="SMART" id="SM00257">
    <property type="entry name" value="LysM"/>
    <property type="match status" value="2"/>
</dbReference>
<proteinExistence type="predicted"/>
<dbReference type="eggNOG" id="COG1388">
    <property type="taxonomic scope" value="Bacteria"/>
</dbReference>
<organism evidence="2 3">
    <name type="scientific">Nautilia profundicola (strain ATCC BAA-1463 / DSM 18972 / AmH)</name>
    <dbReference type="NCBI Taxonomy" id="598659"/>
    <lineage>
        <taxon>Bacteria</taxon>
        <taxon>Pseudomonadati</taxon>
        <taxon>Campylobacterota</taxon>
        <taxon>Epsilonproteobacteria</taxon>
        <taxon>Nautiliales</taxon>
        <taxon>Nautiliaceae</taxon>
        <taxon>Nautilia</taxon>
    </lineage>
</organism>
<dbReference type="Gene3D" id="1.10.530.10">
    <property type="match status" value="1"/>
</dbReference>
<dbReference type="OrthoDB" id="9815002at2"/>
<dbReference type="PROSITE" id="PS51782">
    <property type="entry name" value="LYSM"/>
    <property type="match status" value="2"/>
</dbReference>
<dbReference type="HOGENOM" id="CLU_009520_1_0_7"/>
<gene>
    <name evidence="2" type="ordered locus">NAMH_1200</name>
</gene>
<dbReference type="EMBL" id="CP001279">
    <property type="protein sequence ID" value="ACM92775.1"/>
    <property type="molecule type" value="Genomic_DNA"/>
</dbReference>
<evidence type="ECO:0000259" key="1">
    <source>
        <dbReference type="PROSITE" id="PS51782"/>
    </source>
</evidence>
<dbReference type="Proteomes" id="UP000000448">
    <property type="component" value="Chromosome"/>
</dbReference>
<dbReference type="Gene3D" id="3.10.350.10">
    <property type="entry name" value="LysM domain"/>
    <property type="match status" value="2"/>
</dbReference>
<keyword evidence="3" id="KW-1185">Reference proteome</keyword>
<dbReference type="PANTHER" id="PTHR33734:SF22">
    <property type="entry name" value="MEMBRANE-BOUND LYTIC MUREIN TRANSGLYCOSYLASE D"/>
    <property type="match status" value="1"/>
</dbReference>
<dbReference type="InterPro" id="IPR036779">
    <property type="entry name" value="LysM_dom_sf"/>
</dbReference>
<dbReference type="SUPFAM" id="SSF53955">
    <property type="entry name" value="Lysozyme-like"/>
    <property type="match status" value="1"/>
</dbReference>
<dbReference type="InterPro" id="IPR008258">
    <property type="entry name" value="Transglycosylase_SLT_dom_1"/>
</dbReference>
<accession>B9LAD6</accession>
<feature type="domain" description="LysM" evidence="1">
    <location>
        <begin position="398"/>
        <end position="441"/>
    </location>
</feature>
<dbReference type="AlphaFoldDB" id="B9LAD6"/>
<dbReference type="eggNOG" id="COG0741">
    <property type="taxonomic scope" value="Bacteria"/>
</dbReference>
<evidence type="ECO:0000313" key="3">
    <source>
        <dbReference type="Proteomes" id="UP000000448"/>
    </source>
</evidence>
<dbReference type="KEGG" id="nam:NAMH_1200"/>
<dbReference type="Pfam" id="PF01476">
    <property type="entry name" value="LysM"/>
    <property type="match status" value="2"/>
</dbReference>